<dbReference type="AlphaFoldDB" id="A0AB34IVM9"/>
<comment type="caution">
    <text evidence="2">The sequence shown here is derived from an EMBL/GenBank/DDBJ whole genome shotgun (WGS) entry which is preliminary data.</text>
</comment>
<evidence type="ECO:0000313" key="2">
    <source>
        <dbReference type="EMBL" id="KAL1507063.1"/>
    </source>
</evidence>
<dbReference type="Proteomes" id="UP001515480">
    <property type="component" value="Unassembled WGS sequence"/>
</dbReference>
<accession>A0AB34IVM9</accession>
<reference evidence="2 3" key="1">
    <citation type="journal article" date="2024" name="Science">
        <title>Giant polyketide synthase enzymes in the biosynthesis of giant marine polyether toxins.</title>
        <authorList>
            <person name="Fallon T.R."/>
            <person name="Shende V.V."/>
            <person name="Wierzbicki I.H."/>
            <person name="Pendleton A.L."/>
            <person name="Watervoot N.F."/>
            <person name="Auber R.P."/>
            <person name="Gonzalez D.J."/>
            <person name="Wisecaver J.H."/>
            <person name="Moore B.S."/>
        </authorList>
    </citation>
    <scope>NUCLEOTIDE SEQUENCE [LARGE SCALE GENOMIC DNA]</scope>
    <source>
        <strain evidence="2 3">12B1</strain>
    </source>
</reference>
<sequence>MAAWRLRVAPLPLSRGECARVEEEGPSKTLQALRAAAEGLYEDGRRVDTQRKPAGASPLSIALTSESISSDYLQEFCEGIPKWEVEFFIVPGGVQGAAERAQRPTSPGRERTHHSLMERAREALRDGEPRRAYLLGEQAHAALQTLDTLLFLTRLRRDEMHEPQFAAAALHSMLRMLHLSPAEREEVEQMLTEAEAIVLRRRSREQSRDTDWRIEEFPLVERAELDTDPLHDGDSGVGDDEDGWSSAAPWKRQRSALLPGEGRWRVEPAGRNLKRPFDSKWGAGGARKSLAGATKLLVAAQAEEYAPRTHLERFLSALPGLQPERSRHVRGLRPLERCEVVASVLRCECTPWEAAKSYTDSQMEYHRQRFALLLQDAYRQWRARQVARLRRRATLAASSRYLERDMLARAVGFWRYRWVFLVFKVWQSLMGEFRRAKQRIAGAILRLRNITASRALNAWRDRAAERRAAILSLQSAAVKWLSADVGRAFRAWVTNFHAHNRAFMVLRRAAVALLERDLRTAMNSWQEAATKRRGAVNRFSATINNWQQLSLAASWRRWRDRTATPSRRLLPPRQDRLIPPAHWQPRHFLIWKRGRYTGIWRKVRLELHEHELVYTYGSVGDDFDPRLKRRAVPLSGTLGNFRAFG</sequence>
<keyword evidence="3" id="KW-1185">Reference proteome</keyword>
<evidence type="ECO:0000256" key="1">
    <source>
        <dbReference type="SAM" id="MobiDB-lite"/>
    </source>
</evidence>
<proteinExistence type="predicted"/>
<gene>
    <name evidence="2" type="ORF">AB1Y20_007925</name>
</gene>
<dbReference type="EMBL" id="JBGBPQ010000018">
    <property type="protein sequence ID" value="KAL1507063.1"/>
    <property type="molecule type" value="Genomic_DNA"/>
</dbReference>
<protein>
    <recommendedName>
        <fullName evidence="4">Sfi1 spindle body domain-containing protein</fullName>
    </recommendedName>
</protein>
<evidence type="ECO:0000313" key="3">
    <source>
        <dbReference type="Proteomes" id="UP001515480"/>
    </source>
</evidence>
<evidence type="ECO:0008006" key="4">
    <source>
        <dbReference type="Google" id="ProtNLM"/>
    </source>
</evidence>
<feature type="region of interest" description="Disordered" evidence="1">
    <location>
        <begin position="226"/>
        <end position="246"/>
    </location>
</feature>
<organism evidence="2 3">
    <name type="scientific">Prymnesium parvum</name>
    <name type="common">Toxic golden alga</name>
    <dbReference type="NCBI Taxonomy" id="97485"/>
    <lineage>
        <taxon>Eukaryota</taxon>
        <taxon>Haptista</taxon>
        <taxon>Haptophyta</taxon>
        <taxon>Prymnesiophyceae</taxon>
        <taxon>Prymnesiales</taxon>
        <taxon>Prymnesiaceae</taxon>
        <taxon>Prymnesium</taxon>
    </lineage>
</organism>
<name>A0AB34IVM9_PRYPA</name>